<evidence type="ECO:0000256" key="2">
    <source>
        <dbReference type="ARBA" id="ARBA00022553"/>
    </source>
</evidence>
<dbReference type="PANTHER" id="PTHR43439">
    <property type="entry name" value="PHENYLACETATE-COENZYME A LIGASE"/>
    <property type="match status" value="1"/>
</dbReference>
<dbReference type="SUPFAM" id="SSF56801">
    <property type="entry name" value="Acetyl-CoA synthetase-like"/>
    <property type="match status" value="1"/>
</dbReference>
<evidence type="ECO:0000256" key="1">
    <source>
        <dbReference type="ARBA" id="ARBA00022450"/>
    </source>
</evidence>
<evidence type="ECO:0000259" key="5">
    <source>
        <dbReference type="Pfam" id="PF07993"/>
    </source>
</evidence>
<dbReference type="InterPro" id="IPR051414">
    <property type="entry name" value="Adenylate-forming_Reductase"/>
</dbReference>
<evidence type="ECO:0000313" key="6">
    <source>
        <dbReference type="EMBL" id="KAJ5160926.1"/>
    </source>
</evidence>
<dbReference type="InterPro" id="IPR042099">
    <property type="entry name" value="ANL_N_sf"/>
</dbReference>
<dbReference type="InterPro" id="IPR020845">
    <property type="entry name" value="AMP-binding_CS"/>
</dbReference>
<dbReference type="InterPro" id="IPR036736">
    <property type="entry name" value="ACP-like_sf"/>
</dbReference>
<dbReference type="InterPro" id="IPR009081">
    <property type="entry name" value="PP-bd_ACP"/>
</dbReference>
<dbReference type="Gene3D" id="3.40.50.12780">
    <property type="entry name" value="N-terminal domain of ligase-like"/>
    <property type="match status" value="1"/>
</dbReference>
<dbReference type="PANTHER" id="PTHR43439:SF2">
    <property type="entry name" value="ENZYME, PUTATIVE (JCVI)-RELATED"/>
    <property type="match status" value="1"/>
</dbReference>
<dbReference type="AlphaFoldDB" id="A0A9W9I0B3"/>
<organism evidence="6 7">
    <name type="scientific">Penicillium canariense</name>
    <dbReference type="NCBI Taxonomy" id="189055"/>
    <lineage>
        <taxon>Eukaryota</taxon>
        <taxon>Fungi</taxon>
        <taxon>Dikarya</taxon>
        <taxon>Ascomycota</taxon>
        <taxon>Pezizomycotina</taxon>
        <taxon>Eurotiomycetes</taxon>
        <taxon>Eurotiomycetidae</taxon>
        <taxon>Eurotiales</taxon>
        <taxon>Aspergillaceae</taxon>
        <taxon>Penicillium</taxon>
    </lineage>
</organism>
<keyword evidence="1" id="KW-0596">Phosphopantetheine</keyword>
<dbReference type="InterPro" id="IPR013120">
    <property type="entry name" value="FAR_NAD-bd"/>
</dbReference>
<accession>A0A9W9I0B3</accession>
<reference evidence="6" key="2">
    <citation type="journal article" date="2023" name="IMA Fungus">
        <title>Comparative genomic study of the Penicillium genus elucidates a diverse pangenome and 15 lateral gene transfer events.</title>
        <authorList>
            <person name="Petersen C."/>
            <person name="Sorensen T."/>
            <person name="Nielsen M.R."/>
            <person name="Sondergaard T.E."/>
            <person name="Sorensen J.L."/>
            <person name="Fitzpatrick D.A."/>
            <person name="Frisvad J.C."/>
            <person name="Nielsen K.L."/>
        </authorList>
    </citation>
    <scope>NUCLEOTIDE SEQUENCE</scope>
    <source>
        <strain evidence="6">IBT 26290</strain>
    </source>
</reference>
<dbReference type="EMBL" id="JAPQKN010000004">
    <property type="protein sequence ID" value="KAJ5160926.1"/>
    <property type="molecule type" value="Genomic_DNA"/>
</dbReference>
<dbReference type="SUPFAM" id="SSF47336">
    <property type="entry name" value="ACP-like"/>
    <property type="match status" value="1"/>
</dbReference>
<dbReference type="RefSeq" id="XP_056542483.1">
    <property type="nucleotide sequence ID" value="XM_056690054.1"/>
</dbReference>
<keyword evidence="2" id="KW-0597">Phosphoprotein</keyword>
<dbReference type="Pfam" id="PF00550">
    <property type="entry name" value="PP-binding"/>
    <property type="match status" value="1"/>
</dbReference>
<proteinExistence type="predicted"/>
<dbReference type="PROSITE" id="PS00012">
    <property type="entry name" value="PHOSPHOPANTETHEINE"/>
    <property type="match status" value="1"/>
</dbReference>
<evidence type="ECO:0008006" key="8">
    <source>
        <dbReference type="Google" id="ProtNLM"/>
    </source>
</evidence>
<dbReference type="PROSITE" id="PS00455">
    <property type="entry name" value="AMP_BINDING"/>
    <property type="match status" value="1"/>
</dbReference>
<evidence type="ECO:0000259" key="4">
    <source>
        <dbReference type="Pfam" id="PF00550"/>
    </source>
</evidence>
<dbReference type="Pfam" id="PF07993">
    <property type="entry name" value="NAD_binding_4"/>
    <property type="match status" value="1"/>
</dbReference>
<dbReference type="GeneID" id="81429230"/>
<protein>
    <recommendedName>
        <fullName evidence="8">Carrier domain-containing protein</fullName>
    </recommendedName>
</protein>
<dbReference type="OrthoDB" id="429813at2759"/>
<dbReference type="Pfam" id="PF23562">
    <property type="entry name" value="AMP-binding_C_3"/>
    <property type="match status" value="1"/>
</dbReference>
<dbReference type="Gene3D" id="3.40.50.720">
    <property type="entry name" value="NAD(P)-binding Rossmann-like Domain"/>
    <property type="match status" value="1"/>
</dbReference>
<feature type="domain" description="Thioester reductase (TE)" evidence="5">
    <location>
        <begin position="674"/>
        <end position="907"/>
    </location>
</feature>
<name>A0A9W9I0B3_9EURO</name>
<dbReference type="GO" id="GO:0044550">
    <property type="term" value="P:secondary metabolite biosynthetic process"/>
    <property type="evidence" value="ECO:0007669"/>
    <property type="project" value="UniProtKB-ARBA"/>
</dbReference>
<sequence>MGIQKGDQAGPSASSSTADPLIQTFGLLHVLDDLIRLRAADLVQHPILAYPSSDKDAALYNYYTGRDLDEMIDQSAAVLMNNGFQPKNGGTVALLTLSDLNMVIVFFALSRLGYTVMMLSPRLSSEACVSLLDEVNCDTIIYGQNGSIRSTLGGILQRKPVRCHPIPGISQGNPENALLILHRRRNLSAQSNQIALILHSSGSTGTPKPLYLTHRALMTHPLRGPGLTSFNPLPWYHLHGLSTALQAMWMQKTAFMWNAALPFTAPCVVSVLEAARPQSVAAVPYMLQLLVDSPRGIAALRQCKLVTYGGAPCPDELGDRLVSEGVPFGGSFGLTEAGLVAESVSRPTGDPYWNYLRFFDSIRPHIWMKPLGDVMYECVYLAGHAALTTSNSTEPPGSFHSQDVFTPHPTLPDRWKYVSRLDDRITLVNGEKVVPLPIEGIVKQDPLIHDAVVVGSGKPAPGILIFQTQAVEAAAISEEEYLREIWPTIQIANSRAERFAQITRDMVAILPYTATFPRTDKGSIIRSQVYLHYAKLIDNLYSRSEKLAGHLQLDFADTQSFLMQLCRDQLGLSLPSVTTSFLAAGIDSLKALHLRRLIVQRLRFDQDGLGRNVVYETGSIARLAEHICALQGGQNAAAVQSEATVMAGLIEKYSSFQKHTPGPAIFPNTKGVILTGATGSIGAHTLYELLHDKSISTVFCLTRRPSPLEAVLHGLGDRELYITPTQKAKIVALNSTLDEPNFGLDPEVIQSMQKSVTQIIHAAWSVNFNLPLTQFSPHIQGLHHLLQFSLSVHRPEPAVMLFCSSISTALASPLPSIPEEPMSICNAYMGYGQSKLIGEHIISVARRAGARCYSLRIGQVSGHSKKGLWNDSDALPLMVRSAIVLKALPELDHMCSWLPVDKLAAAIVEIGRACSASSRVHDASQRAGEMTFSHTDSETSGETALVDDSIYNVCNSREFSWSALLESLSRSGFQFEIVPFEKWMAMLGESEARGEEDVNPAVKLIEHYEKMYGGKSLLSSKTFRTNRAERDSETLRNGRLRIIEDGILGSYVRDWLTRWFTS</sequence>
<feature type="domain" description="AMP-dependent synthetase/ligase" evidence="3">
    <location>
        <begin position="55"/>
        <end position="351"/>
    </location>
</feature>
<dbReference type="SUPFAM" id="SSF51735">
    <property type="entry name" value="NAD(P)-binding Rossmann-fold domains"/>
    <property type="match status" value="1"/>
</dbReference>
<dbReference type="Gene3D" id="1.10.1200.10">
    <property type="entry name" value="ACP-like"/>
    <property type="match status" value="1"/>
</dbReference>
<dbReference type="InterPro" id="IPR006162">
    <property type="entry name" value="Ppantetheine_attach_site"/>
</dbReference>
<reference evidence="6" key="1">
    <citation type="submission" date="2022-11" db="EMBL/GenBank/DDBJ databases">
        <authorList>
            <person name="Petersen C."/>
        </authorList>
    </citation>
    <scope>NUCLEOTIDE SEQUENCE</scope>
    <source>
        <strain evidence="6">IBT 26290</strain>
    </source>
</reference>
<comment type="caution">
    <text evidence="6">The sequence shown here is derived from an EMBL/GenBank/DDBJ whole genome shotgun (WGS) entry which is preliminary data.</text>
</comment>
<dbReference type="Pfam" id="PF00501">
    <property type="entry name" value="AMP-binding"/>
    <property type="match status" value="1"/>
</dbReference>
<evidence type="ECO:0000259" key="3">
    <source>
        <dbReference type="Pfam" id="PF00501"/>
    </source>
</evidence>
<dbReference type="InterPro" id="IPR036291">
    <property type="entry name" value="NAD(P)-bd_dom_sf"/>
</dbReference>
<feature type="domain" description="Carrier" evidence="4">
    <location>
        <begin position="561"/>
        <end position="627"/>
    </location>
</feature>
<evidence type="ECO:0000313" key="7">
    <source>
        <dbReference type="Proteomes" id="UP001149163"/>
    </source>
</evidence>
<keyword evidence="7" id="KW-1185">Reference proteome</keyword>
<dbReference type="Proteomes" id="UP001149163">
    <property type="component" value="Unassembled WGS sequence"/>
</dbReference>
<dbReference type="InterPro" id="IPR000873">
    <property type="entry name" value="AMP-dep_synth/lig_dom"/>
</dbReference>
<gene>
    <name evidence="6" type="ORF">N7482_007930</name>
</gene>